<evidence type="ECO:0008006" key="5">
    <source>
        <dbReference type="Google" id="ProtNLM"/>
    </source>
</evidence>
<keyword evidence="2" id="KW-0472">Membrane</keyword>
<keyword evidence="2" id="KW-1133">Transmembrane helix</keyword>
<proteinExistence type="predicted"/>
<feature type="region of interest" description="Disordered" evidence="1">
    <location>
        <begin position="1070"/>
        <end position="1110"/>
    </location>
</feature>
<keyword evidence="2" id="KW-0812">Transmembrane</keyword>
<evidence type="ECO:0000313" key="4">
    <source>
        <dbReference type="Proteomes" id="UP001262754"/>
    </source>
</evidence>
<evidence type="ECO:0000256" key="1">
    <source>
        <dbReference type="SAM" id="MobiDB-lite"/>
    </source>
</evidence>
<evidence type="ECO:0000313" key="3">
    <source>
        <dbReference type="EMBL" id="MDR6532385.1"/>
    </source>
</evidence>
<evidence type="ECO:0000256" key="2">
    <source>
        <dbReference type="SAM" id="Phobius"/>
    </source>
</evidence>
<comment type="caution">
    <text evidence="3">The sequence shown here is derived from an EMBL/GenBank/DDBJ whole genome shotgun (WGS) entry which is preliminary data.</text>
</comment>
<name>A0ABU1N1T5_9CAUL</name>
<keyword evidence="4" id="KW-1185">Reference proteome</keyword>
<dbReference type="RefSeq" id="WP_310032884.1">
    <property type="nucleotide sequence ID" value="NZ_JAVDRL010000008.1"/>
</dbReference>
<dbReference type="Proteomes" id="UP001262754">
    <property type="component" value="Unassembled WGS sequence"/>
</dbReference>
<protein>
    <recommendedName>
        <fullName evidence="5">Dicarboxylate transport</fullName>
    </recommendedName>
</protein>
<dbReference type="Pfam" id="PF11739">
    <property type="entry name" value="YdbH-like"/>
    <property type="match status" value="1"/>
</dbReference>
<reference evidence="3 4" key="1">
    <citation type="submission" date="2023-07" db="EMBL/GenBank/DDBJ databases">
        <title>Sorghum-associated microbial communities from plants grown in Nebraska, USA.</title>
        <authorList>
            <person name="Schachtman D."/>
        </authorList>
    </citation>
    <scope>NUCLEOTIDE SEQUENCE [LARGE SCALE GENOMIC DNA]</scope>
    <source>
        <strain evidence="3 4">DS2154</strain>
    </source>
</reference>
<organism evidence="3 4">
    <name type="scientific">Caulobacter rhizosphaerae</name>
    <dbReference type="NCBI Taxonomy" id="2010972"/>
    <lineage>
        <taxon>Bacteria</taxon>
        <taxon>Pseudomonadati</taxon>
        <taxon>Pseudomonadota</taxon>
        <taxon>Alphaproteobacteria</taxon>
        <taxon>Caulobacterales</taxon>
        <taxon>Caulobacteraceae</taxon>
        <taxon>Caulobacter</taxon>
    </lineage>
</organism>
<gene>
    <name evidence="3" type="ORF">J2800_003141</name>
</gene>
<dbReference type="EMBL" id="JAVDRL010000008">
    <property type="protein sequence ID" value="MDR6532385.1"/>
    <property type="molecule type" value="Genomic_DNA"/>
</dbReference>
<feature type="compositionally biased region" description="Pro residues" evidence="1">
    <location>
        <begin position="1083"/>
        <end position="1104"/>
    </location>
</feature>
<accession>A0ABU1N1T5</accession>
<dbReference type="InterPro" id="IPR021730">
    <property type="entry name" value="YdbH"/>
</dbReference>
<sequence length="1110" mass="113823">MAETAPPEPQTDAKPSSPSRFRRAALVDVGLEAMSLAALAFIAMGFCAYAGRREISRELALAWLNDQGIEASVDLDDLDATGFAGAIRLGPKNAPVFSAERIEVAYDLASPWTGGKFALNTRAVRLVRPRVNARLDQNGLNFGTLQPLIDRALQSPAEPAAPGPAVLIEDARVLLRTPGGPARLTGDASLDDGKLVRFDGRLAAMRYATPALSFEADGALVKARKRGDRLTVDVQLGLKTFSAGQLDLTEAQGTLQADLTYPDLKSLSMVGPAEARLALTARGAEVEGASLGGLEANLAVSGLLSGDARRGGLTGKTTLHARGERLTAQGLDSRDVVADLDLAKLALTYDPTGLRGSARTRLTANADRAVAGGAALSHTVLELQSSSLTMVADKTRSSVSGPLSAALGSGRAAMGGVVLSGLAADGKGRFSAGTDGIALALDAQADADGAMTGPDAQRVALALPNPDYAKAAARALSRFTLSAPALKLGMTGGQTILSLPRPIALTAASGAKVTLDAPGGPLVAARAGTADGRAAVALGGGGLPDLTLKVPTWRANAAGLTSDVIVAGAVDVPPFIGVGGTLAGRAQLAGGGLSIRLNGCTPMTAKAIAMGEPPISDVTFKLCPTAQPLVTASGGLWRASALIRDGAAMVNVAQARLEGVEASFVGGGRGFDAAQVKVTGGRVVEASTEGKRFETIAATGEVDLARGQWTGALDGKTLSGRPLGRVTIRHDVASGRGRADIDASTLAFTKGGLQPLDLTPLAVVARDAEGPVAFTGQFAWHDEIMTSQGRASTPGLDFKSPLGPAHRLKGEIVFDSLAPLTAPPGQVVTIDTIDAVVPIQSIRASFGLGAEALHLETTTFEASQGKISIEPFDVPLDGKGAMKGVVNIAGLDLGQLVAGSSLSDKVKIEAIVDGRLPFEAGPAGFRFVDGKVYATGPGRLSIAREALTGVEAGQGTVDPADPLTAPKAVPVNAIQDFAYQAMENLHFETLEAGVNSTDKGRLGVLFHIKGEHDPKVAEKARIGLMELLNGSAFQRRIPLPAKTPVDLTLDTSLNFDELIAAAKRAWEEAQARAAAASAATPSAPTPPIPPTQPTPQLTPTPPPRSGTVQP</sequence>
<feature type="transmembrane region" description="Helical" evidence="2">
    <location>
        <begin position="29"/>
        <end position="51"/>
    </location>
</feature>
<feature type="compositionally biased region" description="Low complexity" evidence="1">
    <location>
        <begin position="1071"/>
        <end position="1082"/>
    </location>
</feature>